<feature type="compositionally biased region" description="Basic and acidic residues" evidence="1">
    <location>
        <begin position="113"/>
        <end position="124"/>
    </location>
</feature>
<sequence length="175" mass="19249">MVEKISINLEKQEQLLVDIRLLSSSTTQLVGHLQQVVEGLPSLTSHGEAHNRMIPEGGGQLASYVSKAQTMQTLTEVLFKHTLNTHRAMIDTDKLLAMDIANSILNSPEAPEEDKQALRDKPDENFNNLKKSIQTQGQDANGQDTIGENMRKENRSSADILSGTGGAWDREGRDG</sequence>
<proteinExistence type="predicted"/>
<dbReference type="RefSeq" id="WP_209628344.1">
    <property type="nucleotide sequence ID" value="NZ_PRDG01000004.1"/>
</dbReference>
<name>A0ABS5B4X1_9STRE</name>
<evidence type="ECO:0008006" key="4">
    <source>
        <dbReference type="Google" id="ProtNLM"/>
    </source>
</evidence>
<dbReference type="EMBL" id="PRDG01000004">
    <property type="protein sequence ID" value="MBP2623850.1"/>
    <property type="molecule type" value="Genomic_DNA"/>
</dbReference>
<gene>
    <name evidence="2" type="ORF">C4K46_07860</name>
</gene>
<feature type="compositionally biased region" description="Polar residues" evidence="1">
    <location>
        <begin position="125"/>
        <end position="146"/>
    </location>
</feature>
<dbReference type="Proteomes" id="UP001519296">
    <property type="component" value="Unassembled WGS sequence"/>
</dbReference>
<protein>
    <recommendedName>
        <fullName evidence="4">LXG domain-containing protein</fullName>
    </recommendedName>
</protein>
<evidence type="ECO:0000313" key="2">
    <source>
        <dbReference type="EMBL" id="MBP2623850.1"/>
    </source>
</evidence>
<comment type="caution">
    <text evidence="2">The sequence shown here is derived from an EMBL/GenBank/DDBJ whole genome shotgun (WGS) entry which is preliminary data.</text>
</comment>
<feature type="region of interest" description="Disordered" evidence="1">
    <location>
        <begin position="107"/>
        <end position="175"/>
    </location>
</feature>
<reference evidence="2 3" key="1">
    <citation type="submission" date="2018-02" db="EMBL/GenBank/DDBJ databases">
        <title>Draft genome sequence of Streptococcus oricebi CCUG 70868T type strain.</title>
        <authorList>
            <person name="Mendez V."/>
            <person name="Salva-Serra F."/>
            <person name="Jaen-Luchoro D."/>
            <person name="Gonzales-Siles L."/>
            <person name="Karlsson R."/>
            <person name="Engstrom-Jakobsson H."/>
            <person name="Busquets A."/>
            <person name="Gomila M."/>
            <person name="Pineiro-Iglesias B."/>
            <person name="Bennasar-Figueras A."/>
            <person name="Seeger M."/>
            <person name="Moore E."/>
        </authorList>
    </citation>
    <scope>NUCLEOTIDE SEQUENCE [LARGE SCALE GENOMIC DNA]</scope>
    <source>
        <strain evidence="2 3">CCUG 70868</strain>
    </source>
</reference>
<accession>A0ABS5B4X1</accession>
<evidence type="ECO:0000313" key="3">
    <source>
        <dbReference type="Proteomes" id="UP001519296"/>
    </source>
</evidence>
<evidence type="ECO:0000256" key="1">
    <source>
        <dbReference type="SAM" id="MobiDB-lite"/>
    </source>
</evidence>
<keyword evidence="3" id="KW-1185">Reference proteome</keyword>
<organism evidence="2 3">
    <name type="scientific">Streptococcus oricebi</name>
    <dbReference type="NCBI Taxonomy" id="1547447"/>
    <lineage>
        <taxon>Bacteria</taxon>
        <taxon>Bacillati</taxon>
        <taxon>Bacillota</taxon>
        <taxon>Bacilli</taxon>
        <taxon>Lactobacillales</taxon>
        <taxon>Streptococcaceae</taxon>
        <taxon>Streptococcus</taxon>
    </lineage>
</organism>